<dbReference type="SMART" id="SM00382">
    <property type="entry name" value="AAA"/>
    <property type="match status" value="1"/>
</dbReference>
<proteinExistence type="inferred from homology"/>
<dbReference type="Pfam" id="PF00005">
    <property type="entry name" value="ABC_tran"/>
    <property type="match status" value="1"/>
</dbReference>
<dbReference type="InterPro" id="IPR027417">
    <property type="entry name" value="P-loop_NTPase"/>
</dbReference>
<dbReference type="GO" id="GO:0005524">
    <property type="term" value="F:ATP binding"/>
    <property type="evidence" value="ECO:0007669"/>
    <property type="project" value="UniProtKB-KW"/>
</dbReference>
<keyword evidence="4 6" id="KW-0067">ATP-binding</keyword>
<dbReference type="GO" id="GO:0022857">
    <property type="term" value="F:transmembrane transporter activity"/>
    <property type="evidence" value="ECO:0007669"/>
    <property type="project" value="UniProtKB-ARBA"/>
</dbReference>
<dbReference type="Proteomes" id="UP001253439">
    <property type="component" value="Unassembled WGS sequence"/>
</dbReference>
<evidence type="ECO:0000256" key="2">
    <source>
        <dbReference type="ARBA" id="ARBA00022448"/>
    </source>
</evidence>
<dbReference type="RefSeq" id="WP_310897196.1">
    <property type="nucleotide sequence ID" value="NZ_JAMQOM010000006.1"/>
</dbReference>
<dbReference type="AlphaFoldDB" id="A0AAE4EYQ1"/>
<keyword evidence="2" id="KW-0813">Transport</keyword>
<evidence type="ECO:0000256" key="4">
    <source>
        <dbReference type="ARBA" id="ARBA00022840"/>
    </source>
</evidence>
<dbReference type="CDD" id="cd03255">
    <property type="entry name" value="ABC_MJ0796_LolCDE_FtsE"/>
    <property type="match status" value="1"/>
</dbReference>
<sequence length="227" mass="24646">MTVIDAQGLVKRYRTGGQTLYALAGIDFALEPGEFVSIMGPSGSGKTTLLNILGLLDTPTEGTVLLEGQDVTGLGDSKRTSLRKQTIGFVFQHFYLLPTLTAVENVEVPLLLDSDPGVTKRARTLLERLGLGERLDHKPDELSGGQKQRVAIARSLINSPKVVLADEPTGNLDSETGRQILDEFRRIADEDDVAIVAVTHDELVNEYVDRTVHLVDGTIGRERKNGG</sequence>
<organism evidence="6 7">
    <name type="scientific">Haloarcula terrestris</name>
    <dbReference type="NCBI Taxonomy" id="2950533"/>
    <lineage>
        <taxon>Archaea</taxon>
        <taxon>Methanobacteriati</taxon>
        <taxon>Methanobacteriota</taxon>
        <taxon>Stenosarchaea group</taxon>
        <taxon>Halobacteria</taxon>
        <taxon>Halobacteriales</taxon>
        <taxon>Haloarculaceae</taxon>
        <taxon>Haloarcula</taxon>
    </lineage>
</organism>
<dbReference type="InterPro" id="IPR003593">
    <property type="entry name" value="AAA+_ATPase"/>
</dbReference>
<dbReference type="PANTHER" id="PTHR42798:SF7">
    <property type="entry name" value="ALPHA-D-RIBOSE 1-METHYLPHOSPHONATE 5-TRIPHOSPHATE SYNTHASE SUBUNIT PHNL"/>
    <property type="match status" value="1"/>
</dbReference>
<dbReference type="EMBL" id="JAMQOM010000006">
    <property type="protein sequence ID" value="MDS0222578.1"/>
    <property type="molecule type" value="Genomic_DNA"/>
</dbReference>
<gene>
    <name evidence="6" type="ORF">NDI54_14630</name>
</gene>
<evidence type="ECO:0000313" key="7">
    <source>
        <dbReference type="Proteomes" id="UP001253439"/>
    </source>
</evidence>
<protein>
    <submittedName>
        <fullName evidence="6">ABC transporter ATP-binding protein</fullName>
    </submittedName>
</protein>
<dbReference type="PANTHER" id="PTHR42798">
    <property type="entry name" value="LIPOPROTEIN-RELEASING SYSTEM ATP-BINDING PROTEIN LOLD"/>
    <property type="match status" value="1"/>
</dbReference>
<dbReference type="SUPFAM" id="SSF52540">
    <property type="entry name" value="P-loop containing nucleoside triphosphate hydrolases"/>
    <property type="match status" value="1"/>
</dbReference>
<comment type="similarity">
    <text evidence="1">Belongs to the ABC transporter superfamily.</text>
</comment>
<keyword evidence="7" id="KW-1185">Reference proteome</keyword>
<dbReference type="GO" id="GO:0016887">
    <property type="term" value="F:ATP hydrolysis activity"/>
    <property type="evidence" value="ECO:0007669"/>
    <property type="project" value="InterPro"/>
</dbReference>
<name>A0AAE4EYQ1_9EURY</name>
<evidence type="ECO:0000256" key="1">
    <source>
        <dbReference type="ARBA" id="ARBA00005417"/>
    </source>
</evidence>
<feature type="domain" description="ABC transporter" evidence="5">
    <location>
        <begin position="4"/>
        <end position="227"/>
    </location>
</feature>
<evidence type="ECO:0000313" key="6">
    <source>
        <dbReference type="EMBL" id="MDS0222578.1"/>
    </source>
</evidence>
<dbReference type="InterPro" id="IPR017871">
    <property type="entry name" value="ABC_transporter-like_CS"/>
</dbReference>
<dbReference type="InterPro" id="IPR017911">
    <property type="entry name" value="MacB-like_ATP-bd"/>
</dbReference>
<dbReference type="PROSITE" id="PS00211">
    <property type="entry name" value="ABC_TRANSPORTER_1"/>
    <property type="match status" value="1"/>
</dbReference>
<reference evidence="6 7" key="1">
    <citation type="submission" date="2022-06" db="EMBL/GenBank/DDBJ databases">
        <title>Haloarcula sp. a new haloarchaeum isolate from saline soil.</title>
        <authorList>
            <person name="Strakova D."/>
            <person name="Galisteo C."/>
            <person name="Sanchez-Porro C."/>
            <person name="Ventosa A."/>
        </authorList>
    </citation>
    <scope>NUCLEOTIDE SEQUENCE [LARGE SCALE GENOMIC DNA]</scope>
    <source>
        <strain evidence="6 7">S1AR25-5A</strain>
    </source>
</reference>
<accession>A0AAE4EYQ1</accession>
<dbReference type="InterPro" id="IPR003439">
    <property type="entry name" value="ABC_transporter-like_ATP-bd"/>
</dbReference>
<dbReference type="PROSITE" id="PS50893">
    <property type="entry name" value="ABC_TRANSPORTER_2"/>
    <property type="match status" value="1"/>
</dbReference>
<evidence type="ECO:0000259" key="5">
    <source>
        <dbReference type="PROSITE" id="PS50893"/>
    </source>
</evidence>
<dbReference type="Gene3D" id="3.40.50.300">
    <property type="entry name" value="P-loop containing nucleotide triphosphate hydrolases"/>
    <property type="match status" value="1"/>
</dbReference>
<dbReference type="FunFam" id="3.40.50.300:FF:000032">
    <property type="entry name" value="Export ABC transporter ATP-binding protein"/>
    <property type="match status" value="1"/>
</dbReference>
<comment type="caution">
    <text evidence="6">The sequence shown here is derived from an EMBL/GenBank/DDBJ whole genome shotgun (WGS) entry which is preliminary data.</text>
</comment>
<evidence type="ECO:0000256" key="3">
    <source>
        <dbReference type="ARBA" id="ARBA00022741"/>
    </source>
</evidence>
<keyword evidence="3" id="KW-0547">Nucleotide-binding</keyword>
<dbReference type="GO" id="GO:0098796">
    <property type="term" value="C:membrane protein complex"/>
    <property type="evidence" value="ECO:0007669"/>
    <property type="project" value="UniProtKB-ARBA"/>
</dbReference>